<accession>A0A068UK52</accession>
<evidence type="ECO:0000256" key="3">
    <source>
        <dbReference type="ARBA" id="ARBA00022737"/>
    </source>
</evidence>
<dbReference type="PhylomeDB" id="A0A068UK52"/>
<dbReference type="SUPFAM" id="SSF54928">
    <property type="entry name" value="RNA-binding domain, RBD"/>
    <property type="match status" value="1"/>
</dbReference>
<evidence type="ECO:0000256" key="2">
    <source>
        <dbReference type="ARBA" id="ARBA00022664"/>
    </source>
</evidence>
<protein>
    <recommendedName>
        <fullName evidence="8">RRM domain-containing protein</fullName>
    </recommendedName>
</protein>
<gene>
    <name evidence="6" type="ORF">GSCOC_T00027599001</name>
</gene>
<dbReference type="InterPro" id="IPR050374">
    <property type="entry name" value="RRT5_SRSF_SR"/>
</dbReference>
<keyword evidence="5" id="KW-0539">Nucleus</keyword>
<dbReference type="InterPro" id="IPR012677">
    <property type="entry name" value="Nucleotide-bd_a/b_plait_sf"/>
</dbReference>
<dbReference type="OMA" id="ILMINFD"/>
<keyword evidence="4" id="KW-0694">RNA-binding</keyword>
<dbReference type="PANTHER" id="PTHR23003">
    <property type="entry name" value="RNA RECOGNITION MOTIF RRM DOMAIN CONTAINING PROTEIN"/>
    <property type="match status" value="1"/>
</dbReference>
<dbReference type="GO" id="GO:0005634">
    <property type="term" value="C:nucleus"/>
    <property type="evidence" value="ECO:0007669"/>
    <property type="project" value="UniProtKB-SubCell"/>
</dbReference>
<name>A0A068UK52_COFCA</name>
<evidence type="ECO:0000256" key="1">
    <source>
        <dbReference type="ARBA" id="ARBA00004123"/>
    </source>
</evidence>
<keyword evidence="7" id="KW-1185">Reference proteome</keyword>
<keyword evidence="3" id="KW-0677">Repeat</keyword>
<proteinExistence type="predicted"/>
<organism evidence="6 7">
    <name type="scientific">Coffea canephora</name>
    <name type="common">Robusta coffee</name>
    <dbReference type="NCBI Taxonomy" id="49390"/>
    <lineage>
        <taxon>Eukaryota</taxon>
        <taxon>Viridiplantae</taxon>
        <taxon>Streptophyta</taxon>
        <taxon>Embryophyta</taxon>
        <taxon>Tracheophyta</taxon>
        <taxon>Spermatophyta</taxon>
        <taxon>Magnoliopsida</taxon>
        <taxon>eudicotyledons</taxon>
        <taxon>Gunneridae</taxon>
        <taxon>Pentapetalae</taxon>
        <taxon>asterids</taxon>
        <taxon>lamiids</taxon>
        <taxon>Gentianales</taxon>
        <taxon>Rubiaceae</taxon>
        <taxon>Ixoroideae</taxon>
        <taxon>Gardenieae complex</taxon>
        <taxon>Bertiereae - Coffeeae clade</taxon>
        <taxon>Coffeeae</taxon>
        <taxon>Coffea</taxon>
    </lineage>
</organism>
<evidence type="ECO:0008006" key="8">
    <source>
        <dbReference type="Google" id="ProtNLM"/>
    </source>
</evidence>
<dbReference type="Gramene" id="CDP08599">
    <property type="protein sequence ID" value="CDP08599"/>
    <property type="gene ID" value="GSCOC_T00027599001"/>
</dbReference>
<reference evidence="7" key="1">
    <citation type="journal article" date="2014" name="Science">
        <title>The coffee genome provides insight into the convergent evolution of caffeine biosynthesis.</title>
        <authorList>
            <person name="Denoeud F."/>
            <person name="Carretero-Paulet L."/>
            <person name="Dereeper A."/>
            <person name="Droc G."/>
            <person name="Guyot R."/>
            <person name="Pietrella M."/>
            <person name="Zheng C."/>
            <person name="Alberti A."/>
            <person name="Anthony F."/>
            <person name="Aprea G."/>
            <person name="Aury J.M."/>
            <person name="Bento P."/>
            <person name="Bernard M."/>
            <person name="Bocs S."/>
            <person name="Campa C."/>
            <person name="Cenci A."/>
            <person name="Combes M.C."/>
            <person name="Crouzillat D."/>
            <person name="Da Silva C."/>
            <person name="Daddiego L."/>
            <person name="De Bellis F."/>
            <person name="Dussert S."/>
            <person name="Garsmeur O."/>
            <person name="Gayraud T."/>
            <person name="Guignon V."/>
            <person name="Jahn K."/>
            <person name="Jamilloux V."/>
            <person name="Joet T."/>
            <person name="Labadie K."/>
            <person name="Lan T."/>
            <person name="Leclercq J."/>
            <person name="Lepelley M."/>
            <person name="Leroy T."/>
            <person name="Li L.T."/>
            <person name="Librado P."/>
            <person name="Lopez L."/>
            <person name="Munoz A."/>
            <person name="Noel B."/>
            <person name="Pallavicini A."/>
            <person name="Perrotta G."/>
            <person name="Poncet V."/>
            <person name="Pot D."/>
            <person name="Priyono X."/>
            <person name="Rigoreau M."/>
            <person name="Rouard M."/>
            <person name="Rozas J."/>
            <person name="Tranchant-Dubreuil C."/>
            <person name="VanBuren R."/>
            <person name="Zhang Q."/>
            <person name="Andrade A.C."/>
            <person name="Argout X."/>
            <person name="Bertrand B."/>
            <person name="de Kochko A."/>
            <person name="Graziosi G."/>
            <person name="Henry R.J."/>
            <person name="Jayarama X."/>
            <person name="Ming R."/>
            <person name="Nagai C."/>
            <person name="Rounsley S."/>
            <person name="Sankoff D."/>
            <person name="Giuliano G."/>
            <person name="Albert V.A."/>
            <person name="Wincker P."/>
            <person name="Lashermes P."/>
        </authorList>
    </citation>
    <scope>NUCLEOTIDE SEQUENCE [LARGE SCALE GENOMIC DNA]</scope>
    <source>
        <strain evidence="7">cv. DH200-94</strain>
    </source>
</reference>
<dbReference type="InterPro" id="IPR035979">
    <property type="entry name" value="RBD_domain_sf"/>
</dbReference>
<evidence type="ECO:0000256" key="4">
    <source>
        <dbReference type="ARBA" id="ARBA00022884"/>
    </source>
</evidence>
<dbReference type="InParanoid" id="A0A068UK52"/>
<dbReference type="GO" id="GO:0006397">
    <property type="term" value="P:mRNA processing"/>
    <property type="evidence" value="ECO:0007669"/>
    <property type="project" value="UniProtKB-KW"/>
</dbReference>
<evidence type="ECO:0000313" key="7">
    <source>
        <dbReference type="Proteomes" id="UP000295252"/>
    </source>
</evidence>
<evidence type="ECO:0000256" key="5">
    <source>
        <dbReference type="ARBA" id="ARBA00023242"/>
    </source>
</evidence>
<keyword evidence="2" id="KW-0507">mRNA processing</keyword>
<dbReference type="Gene3D" id="3.30.70.330">
    <property type="match status" value="2"/>
</dbReference>
<evidence type="ECO:0000313" key="6">
    <source>
        <dbReference type="EMBL" id="CDP08599.1"/>
    </source>
</evidence>
<comment type="subcellular location">
    <subcellularLocation>
        <location evidence="1">Nucleus</location>
    </subcellularLocation>
</comment>
<dbReference type="STRING" id="49390.A0A068UK52"/>
<dbReference type="GO" id="GO:0005737">
    <property type="term" value="C:cytoplasm"/>
    <property type="evidence" value="ECO:0007669"/>
    <property type="project" value="TreeGrafter"/>
</dbReference>
<dbReference type="EMBL" id="HG739118">
    <property type="protein sequence ID" value="CDP08599.1"/>
    <property type="molecule type" value="Genomic_DNA"/>
</dbReference>
<dbReference type="PANTHER" id="PTHR23003:SF62">
    <property type="entry name" value="SERINE_ARGININE (SR)-TYPE SHUTTLING MRNA BINDING PROTEIN NPL3"/>
    <property type="match status" value="1"/>
</dbReference>
<dbReference type="AlphaFoldDB" id="A0A068UK52"/>
<sequence>MKSSILMINFDDYRDADDAIRGRDGYNFDGHRLWVELTHGRRGSSSSYDLYSSYSSGGSRGGVSRRSDYCVLVTGLPPSASWQDLKARILDFLTGDVCFSQVFRDRDGELSNIFSIWKKFVCLFNMKSLLQISVGSSVTGFVFQHLL</sequence>
<dbReference type="GO" id="GO:0003729">
    <property type="term" value="F:mRNA binding"/>
    <property type="evidence" value="ECO:0007669"/>
    <property type="project" value="TreeGrafter"/>
</dbReference>
<dbReference type="Proteomes" id="UP000295252">
    <property type="component" value="Chromosome IV"/>
</dbReference>